<sequence>MLLSLGSVCYSKPASLPACSWRSTIAQKTELPHLGRYVWTHRPLHCANGPIVSGMARRSTQSQLHLITGIDESPAPAIAETEEGAVASNSKVRRPTKGGIPNPPACTSRNHIVLSLEEVFAQTHMEYFWGGESKKAAELLQYPAVRARLEDALATVRTRDRLENLCRKMQASKLGGRRVICGVERAFSPRTADNLVPTGHEGWACVYCEDYGAACVQIEYRGARTLVPRRQAQKKELDISNPDAWAAAEGRSWLLHDGGNAGGA</sequence>
<dbReference type="KEGG" id="bcom:BAUCODRAFT_464067"/>
<dbReference type="EMBL" id="KB445554">
    <property type="protein sequence ID" value="EMC97741.1"/>
    <property type="molecule type" value="Genomic_DNA"/>
</dbReference>
<gene>
    <name evidence="2" type="ORF">BAUCODRAFT_464067</name>
</gene>
<reference evidence="2 3" key="1">
    <citation type="journal article" date="2012" name="PLoS Pathog.">
        <title>Diverse lifestyles and strategies of plant pathogenesis encoded in the genomes of eighteen Dothideomycetes fungi.</title>
        <authorList>
            <person name="Ohm R.A."/>
            <person name="Feau N."/>
            <person name="Henrissat B."/>
            <person name="Schoch C.L."/>
            <person name="Horwitz B.A."/>
            <person name="Barry K.W."/>
            <person name="Condon B.J."/>
            <person name="Copeland A.C."/>
            <person name="Dhillon B."/>
            <person name="Glaser F."/>
            <person name="Hesse C.N."/>
            <person name="Kosti I."/>
            <person name="LaButti K."/>
            <person name="Lindquist E.A."/>
            <person name="Lucas S."/>
            <person name="Salamov A.A."/>
            <person name="Bradshaw R.E."/>
            <person name="Ciuffetti L."/>
            <person name="Hamelin R.C."/>
            <person name="Kema G.H.J."/>
            <person name="Lawrence C."/>
            <person name="Scott J.A."/>
            <person name="Spatafora J.W."/>
            <person name="Turgeon B.G."/>
            <person name="de Wit P.J.G.M."/>
            <person name="Zhong S."/>
            <person name="Goodwin S.B."/>
            <person name="Grigoriev I.V."/>
        </authorList>
    </citation>
    <scope>NUCLEOTIDE SEQUENCE [LARGE SCALE GENOMIC DNA]</scope>
    <source>
        <strain evidence="2 3">UAMH 10762</strain>
    </source>
</reference>
<dbReference type="HOGENOM" id="CLU_1053698_0_0_1"/>
<keyword evidence="3" id="KW-1185">Reference proteome</keyword>
<proteinExistence type="predicted"/>
<dbReference type="AlphaFoldDB" id="M2MM34"/>
<protein>
    <submittedName>
        <fullName evidence="2">Uncharacterized protein</fullName>
    </submittedName>
</protein>
<dbReference type="Proteomes" id="UP000011761">
    <property type="component" value="Unassembled WGS sequence"/>
</dbReference>
<dbReference type="RefSeq" id="XP_007675973.1">
    <property type="nucleotide sequence ID" value="XM_007677783.1"/>
</dbReference>
<evidence type="ECO:0000313" key="3">
    <source>
        <dbReference type="Proteomes" id="UP000011761"/>
    </source>
</evidence>
<evidence type="ECO:0000313" key="2">
    <source>
        <dbReference type="EMBL" id="EMC97741.1"/>
    </source>
</evidence>
<dbReference type="GeneID" id="19114581"/>
<feature type="region of interest" description="Disordered" evidence="1">
    <location>
        <begin position="82"/>
        <end position="104"/>
    </location>
</feature>
<organism evidence="2 3">
    <name type="scientific">Baudoinia panamericana (strain UAMH 10762)</name>
    <name type="common">Angels' share fungus</name>
    <name type="synonym">Baudoinia compniacensis (strain UAMH 10762)</name>
    <dbReference type="NCBI Taxonomy" id="717646"/>
    <lineage>
        <taxon>Eukaryota</taxon>
        <taxon>Fungi</taxon>
        <taxon>Dikarya</taxon>
        <taxon>Ascomycota</taxon>
        <taxon>Pezizomycotina</taxon>
        <taxon>Dothideomycetes</taxon>
        <taxon>Dothideomycetidae</taxon>
        <taxon>Mycosphaerellales</taxon>
        <taxon>Teratosphaeriaceae</taxon>
        <taxon>Baudoinia</taxon>
    </lineage>
</organism>
<name>M2MM34_BAUPA</name>
<evidence type="ECO:0000256" key="1">
    <source>
        <dbReference type="SAM" id="MobiDB-lite"/>
    </source>
</evidence>
<accession>M2MM34</accession>